<feature type="domain" description="CsbD-like" evidence="2">
    <location>
        <begin position="6"/>
        <end position="57"/>
    </location>
</feature>
<name>A0ABR8CR74_9NOST</name>
<dbReference type="RefSeq" id="WP_190407824.1">
    <property type="nucleotide sequence ID" value="NZ_JACJRF010000024.1"/>
</dbReference>
<protein>
    <submittedName>
        <fullName evidence="3">CsbD family protein</fullName>
    </submittedName>
</protein>
<reference evidence="3 4" key="1">
    <citation type="journal article" date="2020" name="ISME J.">
        <title>Comparative genomics reveals insights into cyanobacterial evolution and habitat adaptation.</title>
        <authorList>
            <person name="Chen M.Y."/>
            <person name="Teng W.K."/>
            <person name="Zhao L."/>
            <person name="Hu C.X."/>
            <person name="Zhou Y.K."/>
            <person name="Han B.P."/>
            <person name="Song L.R."/>
            <person name="Shu W.S."/>
        </authorList>
    </citation>
    <scope>NUCLEOTIDE SEQUENCE [LARGE SCALE GENOMIC DNA]</scope>
    <source>
        <strain evidence="3 4">FACHB-260</strain>
    </source>
</reference>
<dbReference type="InterPro" id="IPR036629">
    <property type="entry name" value="YjbJ_sf"/>
</dbReference>
<proteinExistence type="inferred from homology"/>
<dbReference type="SUPFAM" id="SSF69047">
    <property type="entry name" value="Hypothetical protein YjbJ"/>
    <property type="match status" value="1"/>
</dbReference>
<comment type="similarity">
    <text evidence="1">Belongs to the UPF0337 (CsbD) family.</text>
</comment>
<dbReference type="InterPro" id="IPR008462">
    <property type="entry name" value="CsbD"/>
</dbReference>
<comment type="caution">
    <text evidence="3">The sequence shown here is derived from an EMBL/GenBank/DDBJ whole genome shotgun (WGS) entry which is preliminary data.</text>
</comment>
<dbReference type="Proteomes" id="UP000607281">
    <property type="component" value="Unassembled WGS sequence"/>
</dbReference>
<dbReference type="EMBL" id="JACJRF010000024">
    <property type="protein sequence ID" value="MBD2345383.1"/>
    <property type="molecule type" value="Genomic_DNA"/>
</dbReference>
<accession>A0ABR8CR74</accession>
<gene>
    <name evidence="3" type="ORF">H6G18_14665</name>
</gene>
<evidence type="ECO:0000259" key="2">
    <source>
        <dbReference type="Pfam" id="PF05532"/>
    </source>
</evidence>
<evidence type="ECO:0000313" key="3">
    <source>
        <dbReference type="EMBL" id="MBD2345383.1"/>
    </source>
</evidence>
<dbReference type="Pfam" id="PF05532">
    <property type="entry name" value="CsbD"/>
    <property type="match status" value="1"/>
</dbReference>
<evidence type="ECO:0000313" key="4">
    <source>
        <dbReference type="Proteomes" id="UP000607281"/>
    </source>
</evidence>
<keyword evidence="4" id="KW-1185">Reference proteome</keyword>
<organism evidence="3 4">
    <name type="scientific">Anabaena subtropica FACHB-260</name>
    <dbReference type="NCBI Taxonomy" id="2692884"/>
    <lineage>
        <taxon>Bacteria</taxon>
        <taxon>Bacillati</taxon>
        <taxon>Cyanobacteriota</taxon>
        <taxon>Cyanophyceae</taxon>
        <taxon>Nostocales</taxon>
        <taxon>Nostocaceae</taxon>
        <taxon>Anabaena</taxon>
    </lineage>
</organism>
<dbReference type="Gene3D" id="1.10.1470.10">
    <property type="entry name" value="YjbJ"/>
    <property type="match status" value="1"/>
</dbReference>
<evidence type="ECO:0000256" key="1">
    <source>
        <dbReference type="ARBA" id="ARBA00009129"/>
    </source>
</evidence>
<sequence>MSTEKRIEATAKNIEGKVQEVIGEISGNPSDKAEGQAKQAEAQVIHTTENIKDELKKIIE</sequence>